<dbReference type="RefSeq" id="WP_025165559.1">
    <property type="nucleotide sequence ID" value="NZ_AWSQ01000002.1"/>
</dbReference>
<dbReference type="PANTHER" id="PTHR40940:SF1">
    <property type="entry name" value="PROTEIN BATD"/>
    <property type="match status" value="1"/>
</dbReference>
<feature type="chain" id="PRO_5001995955" evidence="3">
    <location>
        <begin position="20"/>
        <end position="547"/>
    </location>
</feature>
<proteinExistence type="predicted"/>
<feature type="region of interest" description="Disordered" evidence="1">
    <location>
        <begin position="526"/>
        <end position="547"/>
    </location>
</feature>
<dbReference type="EMBL" id="AWSQ01000002">
    <property type="protein sequence ID" value="KFX70298.1"/>
    <property type="molecule type" value="Genomic_DNA"/>
</dbReference>
<accession>A0A0A1YMV7</accession>
<dbReference type="Proteomes" id="UP000030063">
    <property type="component" value="Unassembled WGS sequence"/>
</dbReference>
<name>A0A0A1YMV7_9PSED</name>
<dbReference type="Pfam" id="PF13584">
    <property type="entry name" value="BatD"/>
    <property type="match status" value="1"/>
</dbReference>
<feature type="transmembrane region" description="Helical" evidence="2">
    <location>
        <begin position="410"/>
        <end position="431"/>
    </location>
</feature>
<dbReference type="Pfam" id="PF25607">
    <property type="entry name" value="DUF7939"/>
    <property type="match status" value="1"/>
</dbReference>
<feature type="region of interest" description="Disordered" evidence="1">
    <location>
        <begin position="308"/>
        <end position="335"/>
    </location>
</feature>
<gene>
    <name evidence="5" type="ORF">TMS3_0112510</name>
</gene>
<keyword evidence="6" id="KW-1185">Reference proteome</keyword>
<sequence>MTRLLCTLILALLAFQVSAQGFNASIDRSRLNDGETVELTLESDDATVFGKPELSPLSELFEVLGTRQVNRLTTLNGKSQAITRWIVTLQPKQSGYVVVPPLRLGDMQSLPITLHVEKNSRDTSNHQLAPVFIDASLDQESVYVQAQTLLTLRIYHSVSLYDDSSLSPLEMPQARIESLGPPRTYEKEINGVRHGVIELRYAIFPQQSGELTIPAQVFSATVVDRSNSSDYLPFGPRTGKVTQVRSPQIPLRVKAKPANYPSTAPWLPARTLSLAETWTPDPAQAQVGDSLTRSLLLKVDGLSSAQLPPLPATRVDGLRRYPDQPKLGNQSSEHGLIGSREEREALVPNRHGAFEIPAVEVVWWNTREDRLERTSLPARSLEVALNPSLDLEAAAPPVTTQILESGPPIWPWQLSSALLALTTLLGFALWWRARRQPAVLRAAQTGPSPRTLLDELKRACLANDSLATRHALDAWARQQPETLAGMAARFVPLSDALDGLNGTLYSETGQQWQGEDLWRAIRSLPAAEGTEHSTTQEVSPLPPLYPR</sequence>
<dbReference type="InterPro" id="IPR025738">
    <property type="entry name" value="BatD"/>
</dbReference>
<evidence type="ECO:0000256" key="1">
    <source>
        <dbReference type="SAM" id="MobiDB-lite"/>
    </source>
</evidence>
<feature type="signal peptide" evidence="3">
    <location>
        <begin position="1"/>
        <end position="19"/>
    </location>
</feature>
<evidence type="ECO:0000259" key="4">
    <source>
        <dbReference type="Pfam" id="PF25607"/>
    </source>
</evidence>
<dbReference type="InterPro" id="IPR057699">
    <property type="entry name" value="DUF7939"/>
</dbReference>
<evidence type="ECO:0000256" key="3">
    <source>
        <dbReference type="SAM" id="SignalP"/>
    </source>
</evidence>
<dbReference type="OrthoDB" id="5293418at2"/>
<protein>
    <submittedName>
        <fullName evidence="5">Protein BatD</fullName>
    </submittedName>
</protein>
<keyword evidence="2" id="KW-1133">Transmembrane helix</keyword>
<keyword evidence="2" id="KW-0812">Transmembrane</keyword>
<evidence type="ECO:0000313" key="6">
    <source>
        <dbReference type="Proteomes" id="UP000030063"/>
    </source>
</evidence>
<keyword evidence="3" id="KW-0732">Signal</keyword>
<feature type="domain" description="DUF7939" evidence="4">
    <location>
        <begin position="450"/>
        <end position="527"/>
    </location>
</feature>
<evidence type="ECO:0000256" key="2">
    <source>
        <dbReference type="SAM" id="Phobius"/>
    </source>
</evidence>
<keyword evidence="2" id="KW-0472">Membrane</keyword>
<dbReference type="eggNOG" id="COG4783">
    <property type="taxonomic scope" value="Bacteria"/>
</dbReference>
<organism evidence="5 6">
    <name type="scientific">Pseudomonas taeanensis MS-3</name>
    <dbReference type="NCBI Taxonomy" id="1395571"/>
    <lineage>
        <taxon>Bacteria</taxon>
        <taxon>Pseudomonadati</taxon>
        <taxon>Pseudomonadota</taxon>
        <taxon>Gammaproteobacteria</taxon>
        <taxon>Pseudomonadales</taxon>
        <taxon>Pseudomonadaceae</taxon>
        <taxon>Pseudomonas</taxon>
    </lineage>
</organism>
<evidence type="ECO:0000313" key="5">
    <source>
        <dbReference type="EMBL" id="KFX70298.1"/>
    </source>
</evidence>
<reference evidence="5 6" key="1">
    <citation type="journal article" date="2014" name="Genome Announc.">
        <title>Draft Genome Sequence of Petroleum Oil-Degrading Marine Bacterium Pseudomonas taeanensis Strain MS-3, Isolated from a Crude Oil-Contaminated Seashore.</title>
        <authorList>
            <person name="Lee S.Y."/>
            <person name="Kim S.H."/>
            <person name="Lee D.G."/>
            <person name="Shin S."/>
            <person name="Yun S.H."/>
            <person name="Choi C.W."/>
            <person name="Chung Y.H."/>
            <person name="Choi J.S."/>
            <person name="Kahng H.Y."/>
            <person name="Kim S.I."/>
        </authorList>
    </citation>
    <scope>NUCLEOTIDE SEQUENCE [LARGE SCALE GENOMIC DNA]</scope>
    <source>
        <strain evidence="5 6">MS-3</strain>
    </source>
</reference>
<dbReference type="STRING" id="1395571.TMS3_0112510"/>
<comment type="caution">
    <text evidence="5">The sequence shown here is derived from an EMBL/GenBank/DDBJ whole genome shotgun (WGS) entry which is preliminary data.</text>
</comment>
<dbReference type="PANTHER" id="PTHR40940">
    <property type="entry name" value="PROTEIN BATD-RELATED"/>
    <property type="match status" value="1"/>
</dbReference>
<dbReference type="AlphaFoldDB" id="A0A0A1YMV7"/>